<dbReference type="AlphaFoldDB" id="A0A7G7G8J6"/>
<feature type="domain" description="Cupin type-2" evidence="1">
    <location>
        <begin position="34"/>
        <end position="100"/>
    </location>
</feature>
<dbReference type="PANTHER" id="PTHR40112:SF1">
    <property type="entry name" value="H2HPP ISOMERASE"/>
    <property type="match status" value="1"/>
</dbReference>
<dbReference type="PANTHER" id="PTHR40112">
    <property type="entry name" value="H2HPP ISOMERASE"/>
    <property type="match status" value="1"/>
</dbReference>
<dbReference type="CDD" id="cd02238">
    <property type="entry name" value="cupin_KdgF"/>
    <property type="match status" value="1"/>
</dbReference>
<accession>A0A7G7G8J6</accession>
<protein>
    <submittedName>
        <fullName evidence="2">Cupin domain-containing protein</fullName>
    </submittedName>
</protein>
<dbReference type="InterPro" id="IPR052535">
    <property type="entry name" value="Bacilysin_H2HPP_isomerase"/>
</dbReference>
<dbReference type="KEGG" id="aswu:HUW51_12390"/>
<proteinExistence type="predicted"/>
<evidence type="ECO:0000313" key="3">
    <source>
        <dbReference type="Proteomes" id="UP000515237"/>
    </source>
</evidence>
<dbReference type="InterPro" id="IPR011051">
    <property type="entry name" value="RmlC_Cupin_sf"/>
</dbReference>
<dbReference type="InterPro" id="IPR014710">
    <property type="entry name" value="RmlC-like_jellyroll"/>
</dbReference>
<organism evidence="2 3">
    <name type="scientific">Adhaeribacter swui</name>
    <dbReference type="NCBI Taxonomy" id="2086471"/>
    <lineage>
        <taxon>Bacteria</taxon>
        <taxon>Pseudomonadati</taxon>
        <taxon>Bacteroidota</taxon>
        <taxon>Cytophagia</taxon>
        <taxon>Cytophagales</taxon>
        <taxon>Hymenobacteraceae</taxon>
        <taxon>Adhaeribacter</taxon>
    </lineage>
</organism>
<gene>
    <name evidence="2" type="ORF">HUW51_12390</name>
</gene>
<evidence type="ECO:0000259" key="1">
    <source>
        <dbReference type="Pfam" id="PF07883"/>
    </source>
</evidence>
<dbReference type="Pfam" id="PF07883">
    <property type="entry name" value="Cupin_2"/>
    <property type="match status" value="1"/>
</dbReference>
<reference evidence="2 3" key="1">
    <citation type="journal article" date="2018" name="Int. J. Syst. Evol. Microbiol.">
        <title>Adhaeribacter swui sp. nov., isolated from wet mud.</title>
        <authorList>
            <person name="Kim D.U."/>
            <person name="Kim K.W."/>
            <person name="Kang M.S."/>
            <person name="Kim J.Y."/>
            <person name="Jang J.H."/>
            <person name="Kim M.K."/>
        </authorList>
    </citation>
    <scope>NUCLEOTIDE SEQUENCE [LARGE SCALE GENOMIC DNA]</scope>
    <source>
        <strain evidence="2 3">KCTC 52873</strain>
    </source>
</reference>
<dbReference type="EMBL" id="CP055156">
    <property type="protein sequence ID" value="QNF33480.1"/>
    <property type="molecule type" value="Genomic_DNA"/>
</dbReference>
<dbReference type="RefSeq" id="WP_185274330.1">
    <property type="nucleotide sequence ID" value="NZ_CP055156.1"/>
</dbReference>
<dbReference type="InterPro" id="IPR013096">
    <property type="entry name" value="Cupin_2"/>
</dbReference>
<dbReference type="Proteomes" id="UP000515237">
    <property type="component" value="Chromosome"/>
</dbReference>
<evidence type="ECO:0000313" key="2">
    <source>
        <dbReference type="EMBL" id="QNF33480.1"/>
    </source>
</evidence>
<dbReference type="SUPFAM" id="SSF51182">
    <property type="entry name" value="RmlC-like cupins"/>
    <property type="match status" value="1"/>
</dbReference>
<keyword evidence="3" id="KW-1185">Reference proteome</keyword>
<dbReference type="Gene3D" id="2.60.120.10">
    <property type="entry name" value="Jelly Rolls"/>
    <property type="match status" value="1"/>
</dbReference>
<sequence length="107" mass="11726">MSYIALDTIPDKEIFPGFTAKIIHTPNQNLTLVYVRVQAGTLLPEHAHPQEQVTNILSGQLEITIAGETQILEPGMVGTIAPNAVHSAKALTDCYILDVFHPMRTYA</sequence>
<name>A0A7G7G8J6_9BACT</name>